<dbReference type="Proteomes" id="UP001501251">
    <property type="component" value="Unassembled WGS sequence"/>
</dbReference>
<proteinExistence type="predicted"/>
<evidence type="ECO:0000256" key="1">
    <source>
        <dbReference type="SAM" id="MobiDB-lite"/>
    </source>
</evidence>
<accession>A0ABP8BJH5</accession>
<dbReference type="RefSeq" id="WP_344922890.1">
    <property type="nucleotide sequence ID" value="NZ_BAABAQ010000018.1"/>
</dbReference>
<reference evidence="3" key="1">
    <citation type="journal article" date="2019" name="Int. J. Syst. Evol. Microbiol.">
        <title>The Global Catalogue of Microorganisms (GCM) 10K type strain sequencing project: providing services to taxonomists for standard genome sequencing and annotation.</title>
        <authorList>
            <consortium name="The Broad Institute Genomics Platform"/>
            <consortium name="The Broad Institute Genome Sequencing Center for Infectious Disease"/>
            <person name="Wu L."/>
            <person name="Ma J."/>
        </authorList>
    </citation>
    <scope>NUCLEOTIDE SEQUENCE [LARGE SCALE GENOMIC DNA]</scope>
    <source>
        <strain evidence="3">JCM 17388</strain>
    </source>
</reference>
<keyword evidence="3" id="KW-1185">Reference proteome</keyword>
<evidence type="ECO:0000313" key="2">
    <source>
        <dbReference type="EMBL" id="GAA4208281.1"/>
    </source>
</evidence>
<comment type="caution">
    <text evidence="2">The sequence shown here is derived from an EMBL/GenBank/DDBJ whole genome shotgun (WGS) entry which is preliminary data.</text>
</comment>
<feature type="region of interest" description="Disordered" evidence="1">
    <location>
        <begin position="1"/>
        <end position="48"/>
    </location>
</feature>
<evidence type="ECO:0000313" key="3">
    <source>
        <dbReference type="Proteomes" id="UP001501251"/>
    </source>
</evidence>
<name>A0ABP8BJH5_9ACTN</name>
<feature type="compositionally biased region" description="Basic and acidic residues" evidence="1">
    <location>
        <begin position="23"/>
        <end position="45"/>
    </location>
</feature>
<feature type="compositionally biased region" description="Pro residues" evidence="1">
    <location>
        <begin position="1"/>
        <end position="15"/>
    </location>
</feature>
<dbReference type="EMBL" id="BAABAQ010000018">
    <property type="protein sequence ID" value="GAA4208281.1"/>
    <property type="molecule type" value="Genomic_DNA"/>
</dbReference>
<organism evidence="2 3">
    <name type="scientific">Streptosporangium oxazolinicum</name>
    <dbReference type="NCBI Taxonomy" id="909287"/>
    <lineage>
        <taxon>Bacteria</taxon>
        <taxon>Bacillati</taxon>
        <taxon>Actinomycetota</taxon>
        <taxon>Actinomycetes</taxon>
        <taxon>Streptosporangiales</taxon>
        <taxon>Streptosporangiaceae</taxon>
        <taxon>Streptosporangium</taxon>
    </lineage>
</organism>
<gene>
    <name evidence="2" type="ORF">GCM10022252_73210</name>
</gene>
<protein>
    <submittedName>
        <fullName evidence="2">Uncharacterized protein</fullName>
    </submittedName>
</protein>
<sequence>MTTAEPPPANDPPAEPLAEPEQEERQRATPDERQRANPDEPPAERADEDFDEGALGQTATVINNFFAEVQAQKATFGMAGTGTARSTSRRLDEKEIHHALRHFVRPPGFDRAVTILRERRLVVLVGGEGIGKWTSGTALLAQVKLPADKVVVLSPRRDLEDLLATPFRKDRVYFIPDWIDDRVEKGLRRFTFDTLSARLAQAEAHLVITLNRAEVRFEPEAFEIGWEPPDSLKLLDAHVGTDHPALSEAEVREHVAALRSPQRVVELAEQLAGGTRHARDILADLDGSTVIQWFDGEPKRSEVLAVAALAFAYGIPERVFERLLVRLTSIADEIERQGAERETRPIGEDLPQSRKLWNSRHSLIGTSTEAGEPRVVFCGPRHREHVITQLCLYYGYEVWEPLREWVRELAGELPEVQVQVAAGLALLARTRPEEVGESFLRPWAGGLVQERLTAANTLSMMCVDDATAAIALGTALSWVENAGQPQAMTAALAFAGGLSIRYPGEAVDWLWYLSLRGIRVSNVAQRALTLLFQTAAERDDEALTGLRLLAKHLERDLGEGMSPQLARRALEAVLGVLRSDRLESERPLMAWLLLSQPPSAEPIGVLWAWTLHNAHHRAEAVRALCRTLQALEEQDGALAAAEALGRVIWTTLPGGVAVLVRRAIDRACGETYARWDPPLAKEIVLALLNAGARRSQQ</sequence>